<organism evidence="2 3">
    <name type="scientific">Ranatra chinensis</name>
    <dbReference type="NCBI Taxonomy" id="642074"/>
    <lineage>
        <taxon>Eukaryota</taxon>
        <taxon>Metazoa</taxon>
        <taxon>Ecdysozoa</taxon>
        <taxon>Arthropoda</taxon>
        <taxon>Hexapoda</taxon>
        <taxon>Insecta</taxon>
        <taxon>Pterygota</taxon>
        <taxon>Neoptera</taxon>
        <taxon>Paraneoptera</taxon>
        <taxon>Hemiptera</taxon>
        <taxon>Heteroptera</taxon>
        <taxon>Panheteroptera</taxon>
        <taxon>Nepomorpha</taxon>
        <taxon>Nepidae</taxon>
        <taxon>Ranatrinae</taxon>
        <taxon>Ranatra</taxon>
    </lineage>
</organism>
<dbReference type="Proteomes" id="UP001558652">
    <property type="component" value="Unassembled WGS sequence"/>
</dbReference>
<dbReference type="AlphaFoldDB" id="A0ABD0YXM1"/>
<feature type="region of interest" description="Disordered" evidence="1">
    <location>
        <begin position="37"/>
        <end position="109"/>
    </location>
</feature>
<proteinExistence type="predicted"/>
<keyword evidence="3" id="KW-1185">Reference proteome</keyword>
<dbReference type="EMBL" id="JBFDAA010000006">
    <property type="protein sequence ID" value="KAL1131347.1"/>
    <property type="molecule type" value="Genomic_DNA"/>
</dbReference>
<comment type="caution">
    <text evidence="2">The sequence shown here is derived from an EMBL/GenBank/DDBJ whole genome shotgun (WGS) entry which is preliminary data.</text>
</comment>
<evidence type="ECO:0000256" key="1">
    <source>
        <dbReference type="SAM" id="MobiDB-lite"/>
    </source>
</evidence>
<name>A0ABD0YXM1_9HEMI</name>
<evidence type="ECO:0000313" key="2">
    <source>
        <dbReference type="EMBL" id="KAL1131347.1"/>
    </source>
</evidence>
<gene>
    <name evidence="2" type="ORF">AAG570_010965</name>
</gene>
<feature type="compositionally biased region" description="Low complexity" evidence="1">
    <location>
        <begin position="79"/>
        <end position="101"/>
    </location>
</feature>
<accession>A0ABD0YXM1</accession>
<evidence type="ECO:0000313" key="3">
    <source>
        <dbReference type="Proteomes" id="UP001558652"/>
    </source>
</evidence>
<reference evidence="2 3" key="1">
    <citation type="submission" date="2024-07" db="EMBL/GenBank/DDBJ databases">
        <title>Chromosome-level genome assembly of the water stick insect Ranatra chinensis (Heteroptera: Nepidae).</title>
        <authorList>
            <person name="Liu X."/>
        </authorList>
    </citation>
    <scope>NUCLEOTIDE SEQUENCE [LARGE SCALE GENOMIC DNA]</scope>
    <source>
        <strain evidence="2">Cailab_2021Rc</strain>
        <tissue evidence="2">Muscle</tissue>
    </source>
</reference>
<protein>
    <submittedName>
        <fullName evidence="2">Uncharacterized protein</fullName>
    </submittedName>
</protein>
<sequence length="131" mass="13701">MSTDGLMTRSCGELNITTCNSANGVYYCYCSGRLCNGPENDKQPPPPPPPVAGEGEGGREPPLDDEDALSGEGSGVGGAAEETSPTTTRTPTTRTPPTSTPGQHKRTTSEAAHLKYHLAIIPAALFIQLLF</sequence>